<keyword evidence="2" id="KW-1133">Transmembrane helix</keyword>
<dbReference type="EMBL" id="JACHLY010000001">
    <property type="protein sequence ID" value="MBB5999667.1"/>
    <property type="molecule type" value="Genomic_DNA"/>
</dbReference>
<reference evidence="4 5" key="1">
    <citation type="submission" date="2020-08" db="EMBL/GenBank/DDBJ databases">
        <title>Sequencing the genomes of 1000 actinobacteria strains.</title>
        <authorList>
            <person name="Klenk H.-P."/>
        </authorList>
    </citation>
    <scope>NUCLEOTIDE SEQUENCE [LARGE SCALE GENOMIC DNA]</scope>
    <source>
        <strain evidence="4 5">DSM 44593</strain>
    </source>
</reference>
<feature type="transmembrane region" description="Helical" evidence="2">
    <location>
        <begin position="447"/>
        <end position="467"/>
    </location>
</feature>
<keyword evidence="2" id="KW-0472">Membrane</keyword>
<feature type="compositionally biased region" description="Pro residues" evidence="1">
    <location>
        <begin position="1"/>
        <end position="12"/>
    </location>
</feature>
<dbReference type="RefSeq" id="WP_184636641.1">
    <property type="nucleotide sequence ID" value="NZ_BAABKT010000039.1"/>
</dbReference>
<feature type="transmembrane region" description="Helical" evidence="2">
    <location>
        <begin position="409"/>
        <end position="427"/>
    </location>
</feature>
<feature type="transmembrane region" description="Helical" evidence="2">
    <location>
        <begin position="473"/>
        <end position="493"/>
    </location>
</feature>
<accession>A0A841E6V9</accession>
<dbReference type="Proteomes" id="UP000578077">
    <property type="component" value="Unassembled WGS sequence"/>
</dbReference>
<dbReference type="InterPro" id="IPR050491">
    <property type="entry name" value="AmpC-like"/>
</dbReference>
<feature type="domain" description="Beta-lactamase-related" evidence="3">
    <location>
        <begin position="81"/>
        <end position="382"/>
    </location>
</feature>
<dbReference type="AlphaFoldDB" id="A0A841E6V9"/>
<feature type="transmembrane region" description="Helical" evidence="2">
    <location>
        <begin position="505"/>
        <end position="533"/>
    </location>
</feature>
<evidence type="ECO:0000313" key="4">
    <source>
        <dbReference type="EMBL" id="MBB5999667.1"/>
    </source>
</evidence>
<keyword evidence="2" id="KW-0812">Transmembrane</keyword>
<dbReference type="SUPFAM" id="SSF56601">
    <property type="entry name" value="beta-lactamase/transpeptidase-like"/>
    <property type="match status" value="1"/>
</dbReference>
<dbReference type="Gene3D" id="3.40.710.10">
    <property type="entry name" value="DD-peptidase/beta-lactamase superfamily"/>
    <property type="match status" value="1"/>
</dbReference>
<sequence>MEHGAPAPPPPAETARRRPKTALPARAPGRVWAGAGALGLAAAVAAYLVMPGKPPAEPGGAEFDGDPVLADSVAASVDGREDRVQGLSVLEIDGEETRTLVGGTTGAGEAVSEETRFETGSVFKVVTAMTLADLAESGGTSPDRTLGEVFGDLDFASPATAEITLEELASHRSGLPRIPAEATAAGVATPFTVTDPYRGMPPVEESLAAAVPAQGEPEWSYSNFGYAVLGAALAEESGTAYPRLVRERIFDPLGMDDTVMRGAGIDGLPDDAAPPHAVPGKRTEPWRSQDYLPVGIGTWTTAGDLERFLRAVMDGTAPGAAAAEPAHRGPAPESRIGLGWITTDFGDGVEVVQHGGGTYGSTAFIGFQGERGVIVLSNSFAADAAVIGPRLMGAPDVPPLSASPATSPVWGLAATLPLVLPPPLLALSLMLRRRTLVGQRPLDRLRVVSMTAGTAAVLAAALVTGDWVAAPPVVWAASAGAVVAAAAVGAWRWPRAAVEAGRWRWLHVAFFCLSASVSAAVALTAADALLAAYG</sequence>
<evidence type="ECO:0000256" key="2">
    <source>
        <dbReference type="SAM" id="Phobius"/>
    </source>
</evidence>
<dbReference type="Pfam" id="PF00144">
    <property type="entry name" value="Beta-lactamase"/>
    <property type="match status" value="1"/>
</dbReference>
<dbReference type="PANTHER" id="PTHR46825">
    <property type="entry name" value="D-ALANYL-D-ALANINE-CARBOXYPEPTIDASE/ENDOPEPTIDASE AMPH"/>
    <property type="match status" value="1"/>
</dbReference>
<evidence type="ECO:0000313" key="5">
    <source>
        <dbReference type="Proteomes" id="UP000578077"/>
    </source>
</evidence>
<comment type="caution">
    <text evidence="4">The sequence shown here is derived from an EMBL/GenBank/DDBJ whole genome shotgun (WGS) entry which is preliminary data.</text>
</comment>
<dbReference type="InterPro" id="IPR001466">
    <property type="entry name" value="Beta-lactam-related"/>
</dbReference>
<evidence type="ECO:0000259" key="3">
    <source>
        <dbReference type="Pfam" id="PF00144"/>
    </source>
</evidence>
<name>A0A841E6V9_9ACTN</name>
<gene>
    <name evidence="4" type="ORF">HNR25_003418</name>
</gene>
<keyword evidence="5" id="KW-1185">Reference proteome</keyword>
<dbReference type="InterPro" id="IPR012338">
    <property type="entry name" value="Beta-lactam/transpept-like"/>
</dbReference>
<proteinExistence type="predicted"/>
<protein>
    <submittedName>
        <fullName evidence="4">CubicO group peptidase (Beta-lactamase class C family)</fullName>
    </submittedName>
</protein>
<evidence type="ECO:0000256" key="1">
    <source>
        <dbReference type="SAM" id="MobiDB-lite"/>
    </source>
</evidence>
<feature type="region of interest" description="Disordered" evidence="1">
    <location>
        <begin position="1"/>
        <end position="24"/>
    </location>
</feature>
<organism evidence="4 5">
    <name type="scientific">Streptomonospora salina</name>
    <dbReference type="NCBI Taxonomy" id="104205"/>
    <lineage>
        <taxon>Bacteria</taxon>
        <taxon>Bacillati</taxon>
        <taxon>Actinomycetota</taxon>
        <taxon>Actinomycetes</taxon>
        <taxon>Streptosporangiales</taxon>
        <taxon>Nocardiopsidaceae</taxon>
        <taxon>Streptomonospora</taxon>
    </lineage>
</organism>
<dbReference type="PANTHER" id="PTHR46825:SF9">
    <property type="entry name" value="BETA-LACTAMASE-RELATED DOMAIN-CONTAINING PROTEIN"/>
    <property type="match status" value="1"/>
</dbReference>